<keyword evidence="2" id="KW-0812">Transmembrane</keyword>
<evidence type="ECO:0000313" key="4">
    <source>
        <dbReference type="Proteomes" id="UP000663864"/>
    </source>
</evidence>
<keyword evidence="1" id="KW-0175">Coiled coil</keyword>
<comment type="caution">
    <text evidence="3">The sequence shown here is derived from an EMBL/GenBank/DDBJ whole genome shotgun (WGS) entry which is preliminary data.</text>
</comment>
<feature type="coiled-coil region" evidence="1">
    <location>
        <begin position="418"/>
        <end position="463"/>
    </location>
</feature>
<reference evidence="3" key="1">
    <citation type="submission" date="2021-02" db="EMBL/GenBank/DDBJ databases">
        <authorList>
            <person name="Nowell W R."/>
        </authorList>
    </citation>
    <scope>NUCLEOTIDE SEQUENCE</scope>
</reference>
<proteinExistence type="predicted"/>
<feature type="coiled-coil region" evidence="1">
    <location>
        <begin position="278"/>
        <end position="323"/>
    </location>
</feature>
<protein>
    <submittedName>
        <fullName evidence="3">Uncharacterized protein</fullName>
    </submittedName>
</protein>
<dbReference type="AlphaFoldDB" id="A0A814ALM8"/>
<dbReference type="Proteomes" id="UP000663864">
    <property type="component" value="Unassembled WGS sequence"/>
</dbReference>
<organism evidence="3 4">
    <name type="scientific">Rotaria sordida</name>
    <dbReference type="NCBI Taxonomy" id="392033"/>
    <lineage>
        <taxon>Eukaryota</taxon>
        <taxon>Metazoa</taxon>
        <taxon>Spiralia</taxon>
        <taxon>Gnathifera</taxon>
        <taxon>Rotifera</taxon>
        <taxon>Eurotatoria</taxon>
        <taxon>Bdelloidea</taxon>
        <taxon>Philodinida</taxon>
        <taxon>Philodinidae</taxon>
        <taxon>Rotaria</taxon>
    </lineage>
</organism>
<evidence type="ECO:0000256" key="1">
    <source>
        <dbReference type="SAM" id="Coils"/>
    </source>
</evidence>
<name>A0A814ALM8_9BILA</name>
<feature type="transmembrane region" description="Helical" evidence="2">
    <location>
        <begin position="80"/>
        <end position="99"/>
    </location>
</feature>
<gene>
    <name evidence="3" type="ORF">ZHD862_LOCUS8054</name>
</gene>
<sequence>MDNMFNDLEIDMSSNIPRDLNKKMRKRKQFGSIMEFHITKSNSNDVLRNSEDELFIPHRKISITKLHSSRYLRLRNYSQHILSFSFLCIFMIVCFSLTYTNIELKNEVHSLSSRINEVEKKSLKMELNNILPSIEQIKTRINFLENWNFSFVYNQLQKLQVQILLNKNNFVSSNLQKIEYKSTYFPKKSNELDNLNQETKIRLENMMHKNINNFVSSNLQKIEYKSTYFPKKSNELDNLNQETKIRLENMMHKNIVRLYEQFNSLRNEIQSFNQHIKIQELLKRFEQLTNLIHNSSDETLIILNEFQFDLDKLQNQIDECKCSKDLPQKFRLKQLILSDNIELNIDILLNKNNFVSSNLQKIEYKSTYFPKKSNELDNLNQETKIRLENMMHKNIVRLYEQFNSLRNEIQSFNQHIKIQELLKRFEQLTNLIHNSSDETLIILNEFQFDLDKLQNQIDECKCSNEPISLRASVVDADELQPNIVTKPYIIDFSSTQMAKNPFKKMNDENKQI</sequence>
<dbReference type="EMBL" id="CAJNOT010000254">
    <property type="protein sequence ID" value="CAF0914327.1"/>
    <property type="molecule type" value="Genomic_DNA"/>
</dbReference>
<accession>A0A814ALM8</accession>
<keyword evidence="2" id="KW-0472">Membrane</keyword>
<keyword evidence="2" id="KW-1133">Transmembrane helix</keyword>
<evidence type="ECO:0000256" key="2">
    <source>
        <dbReference type="SAM" id="Phobius"/>
    </source>
</evidence>
<evidence type="ECO:0000313" key="3">
    <source>
        <dbReference type="EMBL" id="CAF0914327.1"/>
    </source>
</evidence>